<reference evidence="1" key="1">
    <citation type="journal article" date="2015" name="Nature">
        <title>Complex archaea that bridge the gap between prokaryotes and eukaryotes.</title>
        <authorList>
            <person name="Spang A."/>
            <person name="Saw J.H."/>
            <person name="Jorgensen S.L."/>
            <person name="Zaremba-Niedzwiedzka K."/>
            <person name="Martijn J."/>
            <person name="Lind A.E."/>
            <person name="van Eijk R."/>
            <person name="Schleper C."/>
            <person name="Guy L."/>
            <person name="Ettema T.J."/>
        </authorList>
    </citation>
    <scope>NUCLEOTIDE SEQUENCE</scope>
</reference>
<accession>A0A0F9VH39</accession>
<protein>
    <submittedName>
        <fullName evidence="1">Uncharacterized protein</fullName>
    </submittedName>
</protein>
<dbReference type="EMBL" id="LAZR01000354">
    <property type="protein sequence ID" value="KKN72811.1"/>
    <property type="molecule type" value="Genomic_DNA"/>
</dbReference>
<organism evidence="1">
    <name type="scientific">marine sediment metagenome</name>
    <dbReference type="NCBI Taxonomy" id="412755"/>
    <lineage>
        <taxon>unclassified sequences</taxon>
        <taxon>metagenomes</taxon>
        <taxon>ecological metagenomes</taxon>
    </lineage>
</organism>
<comment type="caution">
    <text evidence="1">The sequence shown here is derived from an EMBL/GenBank/DDBJ whole genome shotgun (WGS) entry which is preliminary data.</text>
</comment>
<dbReference type="AlphaFoldDB" id="A0A0F9VH39"/>
<sequence length="73" mass="8795">MDNKIKDDTIRYLASEEGYKQLTICCRCGNEMKVEAKLEEKHIYHHFDTLLDEKKYYNELRAIANKRIKEINE</sequence>
<evidence type="ECO:0000313" key="1">
    <source>
        <dbReference type="EMBL" id="KKN72811.1"/>
    </source>
</evidence>
<proteinExistence type="predicted"/>
<gene>
    <name evidence="1" type="ORF">LCGC14_0406660</name>
</gene>
<name>A0A0F9VH39_9ZZZZ</name>